<evidence type="ECO:0000313" key="2">
    <source>
        <dbReference type="Proteomes" id="UP000290572"/>
    </source>
</evidence>
<dbReference type="Proteomes" id="UP000290572">
    <property type="component" value="Unassembled WGS sequence"/>
</dbReference>
<sequence>MQSDSMCPDRSPPQIRAGSWCPSVLSAVHRCSCLSTPSLLCRAASGISGMLAGIKCIWLTARWLRFRVCDEIGCLNSWWAGETVVTFKLS</sequence>
<comment type="caution">
    <text evidence="1">The sequence shown here is derived from an EMBL/GenBank/DDBJ whole genome shotgun (WGS) entry which is preliminary data.</text>
</comment>
<keyword evidence="2" id="KW-1185">Reference proteome</keyword>
<reference evidence="1" key="1">
    <citation type="submission" date="2018-03" db="EMBL/GenBank/DDBJ databases">
        <title>Draft genome sequence of Rohu Carp (Labeo rohita).</title>
        <authorList>
            <person name="Das P."/>
            <person name="Kushwaha B."/>
            <person name="Joshi C.G."/>
            <person name="Kumar D."/>
            <person name="Nagpure N.S."/>
            <person name="Sahoo L."/>
            <person name="Das S.P."/>
            <person name="Bit A."/>
            <person name="Patnaik S."/>
            <person name="Meher P.K."/>
            <person name="Jayasankar P."/>
            <person name="Koringa P.G."/>
            <person name="Patel N.V."/>
            <person name="Hinsu A.T."/>
            <person name="Kumar R."/>
            <person name="Pandey M."/>
            <person name="Agarwal S."/>
            <person name="Srivastava S."/>
            <person name="Singh M."/>
            <person name="Iquebal M.A."/>
            <person name="Jaiswal S."/>
            <person name="Angadi U.B."/>
            <person name="Kumar N."/>
            <person name="Raza M."/>
            <person name="Shah T.M."/>
            <person name="Rai A."/>
            <person name="Jena J.K."/>
        </authorList>
    </citation>
    <scope>NUCLEOTIDE SEQUENCE [LARGE SCALE GENOMIC DNA]</scope>
    <source>
        <strain evidence="1">DASCIFA01</strain>
        <tissue evidence="1">Testis</tissue>
    </source>
</reference>
<gene>
    <name evidence="1" type="ORF">ROHU_003632</name>
</gene>
<name>A0A498NU58_LABRO</name>
<dbReference type="AlphaFoldDB" id="A0A498NU58"/>
<dbReference type="EMBL" id="QBIY01011097">
    <property type="protein sequence ID" value="RXN35672.1"/>
    <property type="molecule type" value="Genomic_DNA"/>
</dbReference>
<organism evidence="1 2">
    <name type="scientific">Labeo rohita</name>
    <name type="common">Indian major carp</name>
    <name type="synonym">Cyprinus rohita</name>
    <dbReference type="NCBI Taxonomy" id="84645"/>
    <lineage>
        <taxon>Eukaryota</taxon>
        <taxon>Metazoa</taxon>
        <taxon>Chordata</taxon>
        <taxon>Craniata</taxon>
        <taxon>Vertebrata</taxon>
        <taxon>Euteleostomi</taxon>
        <taxon>Actinopterygii</taxon>
        <taxon>Neopterygii</taxon>
        <taxon>Teleostei</taxon>
        <taxon>Ostariophysi</taxon>
        <taxon>Cypriniformes</taxon>
        <taxon>Cyprinidae</taxon>
        <taxon>Labeoninae</taxon>
        <taxon>Labeonini</taxon>
        <taxon>Labeo</taxon>
    </lineage>
</organism>
<evidence type="ECO:0000313" key="1">
    <source>
        <dbReference type="EMBL" id="RXN35672.1"/>
    </source>
</evidence>
<protein>
    <submittedName>
        <fullName evidence="1">Uncharacterized protein</fullName>
    </submittedName>
</protein>
<proteinExistence type="predicted"/>
<accession>A0A498NU58</accession>